<keyword evidence="5 9" id="KW-1133">Transmembrane helix</keyword>
<comment type="similarity">
    <text evidence="2">Belongs to the glutamate-gated ion channel (TC 1.A.10.1) family.</text>
</comment>
<evidence type="ECO:0000256" key="6">
    <source>
        <dbReference type="ARBA" id="ARBA00023136"/>
    </source>
</evidence>
<dbReference type="Proteomes" id="UP000594454">
    <property type="component" value="Chromosome 2"/>
</dbReference>
<evidence type="ECO:0000256" key="7">
    <source>
        <dbReference type="ARBA" id="ARBA00023170"/>
    </source>
</evidence>
<gene>
    <name evidence="11" type="ORF">HERILL_LOCUS4248</name>
</gene>
<name>A0A7R8UHT1_HERIL</name>
<evidence type="ECO:0000259" key="10">
    <source>
        <dbReference type="Pfam" id="PF00060"/>
    </source>
</evidence>
<dbReference type="EMBL" id="LR899010">
    <property type="protein sequence ID" value="CAD7081125.1"/>
    <property type="molecule type" value="Genomic_DNA"/>
</dbReference>
<keyword evidence="4 9" id="KW-0812">Transmembrane</keyword>
<reference evidence="11 12" key="1">
    <citation type="submission" date="2020-11" db="EMBL/GenBank/DDBJ databases">
        <authorList>
            <person name="Wallbank WR R."/>
            <person name="Pardo Diaz C."/>
            <person name="Kozak K."/>
            <person name="Martin S."/>
            <person name="Jiggins C."/>
            <person name="Moest M."/>
            <person name="Warren A I."/>
            <person name="Generalovic N T."/>
            <person name="Byers J.R.P. K."/>
            <person name="Montejo-Kovacevich G."/>
            <person name="Yen C E."/>
        </authorList>
    </citation>
    <scope>NUCLEOTIDE SEQUENCE [LARGE SCALE GENOMIC DNA]</scope>
</reference>
<dbReference type="PANTHER" id="PTHR42643:SF32">
    <property type="entry name" value="IONOTROPIC RECEPTOR 31A, ISOFORM C-RELATED"/>
    <property type="match status" value="1"/>
</dbReference>
<dbReference type="AlphaFoldDB" id="A0A7R8UHT1"/>
<dbReference type="GO" id="GO:0005886">
    <property type="term" value="C:plasma membrane"/>
    <property type="evidence" value="ECO:0007669"/>
    <property type="project" value="UniProtKB-SubCell"/>
</dbReference>
<accession>A0A7R8UHT1</accession>
<dbReference type="InParanoid" id="A0A7R8UHT1"/>
<feature type="domain" description="Ionotropic glutamate receptor C-terminal" evidence="10">
    <location>
        <begin position="135"/>
        <end position="317"/>
    </location>
</feature>
<protein>
    <recommendedName>
        <fullName evidence="10">Ionotropic glutamate receptor C-terminal domain-containing protein</fullName>
    </recommendedName>
</protein>
<comment type="subcellular location">
    <subcellularLocation>
        <location evidence="1">Cell membrane</location>
        <topology evidence="1">Multi-pass membrane protein</topology>
    </subcellularLocation>
</comment>
<evidence type="ECO:0000256" key="3">
    <source>
        <dbReference type="ARBA" id="ARBA00022475"/>
    </source>
</evidence>
<evidence type="ECO:0000313" key="11">
    <source>
        <dbReference type="EMBL" id="CAD7081125.1"/>
    </source>
</evidence>
<dbReference type="GO" id="GO:0050907">
    <property type="term" value="P:detection of chemical stimulus involved in sensory perception"/>
    <property type="evidence" value="ECO:0007669"/>
    <property type="project" value="UniProtKB-ARBA"/>
</dbReference>
<dbReference type="InterPro" id="IPR001320">
    <property type="entry name" value="Iontro_rcpt_C"/>
</dbReference>
<feature type="transmembrane region" description="Helical" evidence="9">
    <location>
        <begin position="133"/>
        <end position="152"/>
    </location>
</feature>
<evidence type="ECO:0000256" key="4">
    <source>
        <dbReference type="ARBA" id="ARBA00022692"/>
    </source>
</evidence>
<dbReference type="Pfam" id="PF00060">
    <property type="entry name" value="Lig_chan"/>
    <property type="match status" value="1"/>
</dbReference>
<proteinExistence type="inferred from homology"/>
<keyword evidence="3" id="KW-1003">Cell membrane</keyword>
<dbReference type="PANTHER" id="PTHR42643">
    <property type="entry name" value="IONOTROPIC RECEPTOR 20A-RELATED"/>
    <property type="match status" value="1"/>
</dbReference>
<dbReference type="GO" id="GO:0015276">
    <property type="term" value="F:ligand-gated monoatomic ion channel activity"/>
    <property type="evidence" value="ECO:0007669"/>
    <property type="project" value="InterPro"/>
</dbReference>
<evidence type="ECO:0000256" key="8">
    <source>
        <dbReference type="ARBA" id="ARBA00023180"/>
    </source>
</evidence>
<evidence type="ECO:0000256" key="1">
    <source>
        <dbReference type="ARBA" id="ARBA00004651"/>
    </source>
</evidence>
<keyword evidence="12" id="KW-1185">Reference proteome</keyword>
<dbReference type="Gene3D" id="1.10.287.70">
    <property type="match status" value="1"/>
</dbReference>
<evidence type="ECO:0000313" key="12">
    <source>
        <dbReference type="Proteomes" id="UP000594454"/>
    </source>
</evidence>
<sequence length="350" mass="40367">MSDLTMRISYVLAGIDMNQPKEVTLGFMKTSDELHLNYVPRFGFRLGMLLRDIFGYNITWVFNNMWSETWSTGGALGEIRDDRVDQSTCLYAMDAPRLENIWVVFEAAKIRTTFFFLAYHNSEISVNRLAKPFHCTVWICVIVVLTVFSFGLREVLILERRLHHGRTSAPSFFSTMLSSFGTICQQSSLIIPRTLGGRLSCVFFLIASYLLYNYYTSSIVAFLLGPPVKSDIKTLRQLADSNLKVGLDDIPFTRAYLNYQEPEISYFIKKKIKPLKDEETVWLPADEGIQETRNRRFAYHCEVSVAYIFMDKYYTPDEVCDVNMVDLMSQKSLAILLKRGSPYRDAFKTK</sequence>
<evidence type="ECO:0000256" key="5">
    <source>
        <dbReference type="ARBA" id="ARBA00022989"/>
    </source>
</evidence>
<evidence type="ECO:0000256" key="2">
    <source>
        <dbReference type="ARBA" id="ARBA00008685"/>
    </source>
</evidence>
<dbReference type="SUPFAM" id="SSF53850">
    <property type="entry name" value="Periplasmic binding protein-like II"/>
    <property type="match status" value="1"/>
</dbReference>
<dbReference type="FunCoup" id="A0A7R8UHT1">
    <property type="interactions" value="31"/>
</dbReference>
<keyword evidence="8" id="KW-0325">Glycoprotein</keyword>
<evidence type="ECO:0000256" key="9">
    <source>
        <dbReference type="SAM" id="Phobius"/>
    </source>
</evidence>
<keyword evidence="6 9" id="KW-0472">Membrane</keyword>
<organism evidence="11 12">
    <name type="scientific">Hermetia illucens</name>
    <name type="common">Black soldier fly</name>
    <dbReference type="NCBI Taxonomy" id="343691"/>
    <lineage>
        <taxon>Eukaryota</taxon>
        <taxon>Metazoa</taxon>
        <taxon>Ecdysozoa</taxon>
        <taxon>Arthropoda</taxon>
        <taxon>Hexapoda</taxon>
        <taxon>Insecta</taxon>
        <taxon>Pterygota</taxon>
        <taxon>Neoptera</taxon>
        <taxon>Endopterygota</taxon>
        <taxon>Diptera</taxon>
        <taxon>Brachycera</taxon>
        <taxon>Stratiomyomorpha</taxon>
        <taxon>Stratiomyidae</taxon>
        <taxon>Hermetiinae</taxon>
        <taxon>Hermetia</taxon>
    </lineage>
</organism>
<feature type="transmembrane region" description="Helical" evidence="9">
    <location>
        <begin position="203"/>
        <end position="224"/>
    </location>
</feature>
<dbReference type="OrthoDB" id="6117597at2759"/>
<keyword evidence="7" id="KW-0675">Receptor</keyword>
<dbReference type="InterPro" id="IPR052192">
    <property type="entry name" value="Insect_Ionotropic_Sensory_Rcpt"/>
</dbReference>